<reference evidence="1 2" key="1">
    <citation type="journal article" date="2014" name="Genome Biol. Evol.">
        <title>Molecular evolution of the substrate utilization strategies and putative virulence factors in mosquito-associated Spiroplasma species.</title>
        <authorList>
            <person name="Chang T.H."/>
            <person name="Lo W.S."/>
            <person name="Ku C."/>
            <person name="Chen L.L."/>
            <person name="Kuo C.H."/>
        </authorList>
    </citation>
    <scope>NUCLEOTIDE SEQUENCE [LARGE SCALE GENOMIC DNA]</scope>
    <source>
        <strain evidence="1">Ar-1343</strain>
    </source>
</reference>
<dbReference type="EMBL" id="CP006934">
    <property type="protein sequence ID" value="AHI53713.1"/>
    <property type="molecule type" value="Genomic_DNA"/>
</dbReference>
<keyword evidence="2" id="KW-1185">Reference proteome</keyword>
<accession>W6A9C1</accession>
<evidence type="ECO:0000313" key="1">
    <source>
        <dbReference type="EMBL" id="AHI53713.1"/>
    </source>
</evidence>
<proteinExistence type="predicted"/>
<dbReference type="KEGG" id="ssab:SSABA_v1c03010"/>
<organism evidence="1 2">
    <name type="scientific">Spiroplasma sabaudiense Ar-1343</name>
    <dbReference type="NCBI Taxonomy" id="1276257"/>
    <lineage>
        <taxon>Bacteria</taxon>
        <taxon>Bacillati</taxon>
        <taxon>Mycoplasmatota</taxon>
        <taxon>Mollicutes</taxon>
        <taxon>Entomoplasmatales</taxon>
        <taxon>Spiroplasmataceae</taxon>
        <taxon>Spiroplasma</taxon>
    </lineage>
</organism>
<name>W6A9C1_9MOLU</name>
<dbReference type="Proteomes" id="UP000019265">
    <property type="component" value="Chromosome"/>
</dbReference>
<protein>
    <submittedName>
        <fullName evidence="1">Uncharacterized protein</fullName>
    </submittedName>
</protein>
<evidence type="ECO:0000313" key="2">
    <source>
        <dbReference type="Proteomes" id="UP000019265"/>
    </source>
</evidence>
<sequence length="268" mass="31070">MKVKKVTFLENQQVNSRTIARIAGIRISSNNDKPKTIAKPTVHSAVAKRQMVEKNNGKSFTEQFYDSKIYSNIMKLKYRGKEFKLVVPVFDRSKSLLGIDIINRSPKIKKFSKDQLGPTRTILIPEKVVSSEQKILARHKELYSRKNNDFFQENNFKPNFDLNQVAKQLAEDNFNSVKERALKFNKKVRDVLESNSDLEVSENYFELSNEENLKAKVQKKLLNIKNKINYQDTGIENSEKQNRIGWVEKILAEADESDQVDLSKRPEL</sequence>
<gene>
    <name evidence="1" type="ORF">SSABA_v1c03010</name>
</gene>
<dbReference type="OrthoDB" id="9838125at2"/>
<dbReference type="HOGENOM" id="CLU_1037902_0_0_14"/>
<dbReference type="RefSeq" id="WP_025250849.1">
    <property type="nucleotide sequence ID" value="NZ_CP006934.1"/>
</dbReference>
<dbReference type="AlphaFoldDB" id="W6A9C1"/>
<dbReference type="PATRIC" id="fig|1276257.3.peg.307"/>
<dbReference type="STRING" id="1276257.SSABA_v1c03010"/>